<dbReference type="EMBL" id="NHTK01001210">
    <property type="protein sequence ID" value="PPR01849.1"/>
    <property type="molecule type" value="Genomic_DNA"/>
</dbReference>
<protein>
    <recommendedName>
        <fullName evidence="3">HNH nuclease domain-containing protein</fullName>
    </recommendedName>
</protein>
<evidence type="ECO:0000313" key="1">
    <source>
        <dbReference type="EMBL" id="PPR01849.1"/>
    </source>
</evidence>
<dbReference type="Proteomes" id="UP000284842">
    <property type="component" value="Unassembled WGS sequence"/>
</dbReference>
<dbReference type="OrthoDB" id="3133596at2759"/>
<keyword evidence="2" id="KW-1185">Reference proteome</keyword>
<dbReference type="InParanoid" id="A0A409YFR0"/>
<dbReference type="AlphaFoldDB" id="A0A409YFR0"/>
<gene>
    <name evidence="1" type="ORF">CVT24_001737</name>
</gene>
<accession>A0A409YFR0</accession>
<sequence length="681" mass="78344">MMTFSTPERCLIENCKSAQAVGRFLVFDKGTFRTNTEESLEWSWGLKKGSLSLDEQPRNFVFLGASLHKLYRQWKWILIPEESAVTRFFDQELLMIYGRKKFPVVKETTFNYTFQPVFDMEDIYVTRQSHENPQKVDIHEYPFDKFPTITSSIDPRYVILHAGDMMANNIVDAAVKQTLRAKYPWLSEMEELYLRWMRPIPKNASKDPTYVPPVLHDTSSSSSKSSSEAVHLQRWIAHREESVSSSSAGSVNTTAPVRSDRILPRHDVVEDKRPFYDTFDEIQGDVAELTHRALNRQNNRTDLQPAKWTTSRISSWALAIANACIPPSPKQSTKAPKKSAGRRKGMINSNYQQCLIENCKNSQAIRRFLVFDKETSFRSNIVEALEWSWGLKKGSLNLDAQPRNFIYLGASLHKLYREWKWGLIPEESSVAQFFDEELLMIHERVEFPDVKEMAFNYTFQPVFDMEEIYVTRQSQENPKHIDIHEYPFDGFPTISTTIDPKYVILHLGEMFYNGILDVSTKQRLRAKYPYLKRVEKLYVQWTQPIPKNASKDPTYVPPVIDDASSSSASSSEAIYVQRCLAQSTKSSSSLSANPISTMAPVRAERIVLRHDVVADERPFYDTFDEAYGNVAQLTQCAVNNQNNRTDLQPAKWTASRISSWALENACVPSSPSYLIEVRTEK</sequence>
<evidence type="ECO:0008006" key="3">
    <source>
        <dbReference type="Google" id="ProtNLM"/>
    </source>
</evidence>
<reference evidence="1 2" key="1">
    <citation type="journal article" date="2018" name="Evol. Lett.">
        <title>Horizontal gene cluster transfer increased hallucinogenic mushroom diversity.</title>
        <authorList>
            <person name="Reynolds H.T."/>
            <person name="Vijayakumar V."/>
            <person name="Gluck-Thaler E."/>
            <person name="Korotkin H.B."/>
            <person name="Matheny P.B."/>
            <person name="Slot J.C."/>
        </authorList>
    </citation>
    <scope>NUCLEOTIDE SEQUENCE [LARGE SCALE GENOMIC DNA]</scope>
    <source>
        <strain evidence="1 2">2629</strain>
    </source>
</reference>
<evidence type="ECO:0000313" key="2">
    <source>
        <dbReference type="Proteomes" id="UP000284842"/>
    </source>
</evidence>
<organism evidence="1 2">
    <name type="scientific">Panaeolus cyanescens</name>
    <dbReference type="NCBI Taxonomy" id="181874"/>
    <lineage>
        <taxon>Eukaryota</taxon>
        <taxon>Fungi</taxon>
        <taxon>Dikarya</taxon>
        <taxon>Basidiomycota</taxon>
        <taxon>Agaricomycotina</taxon>
        <taxon>Agaricomycetes</taxon>
        <taxon>Agaricomycetidae</taxon>
        <taxon>Agaricales</taxon>
        <taxon>Agaricineae</taxon>
        <taxon>Galeropsidaceae</taxon>
        <taxon>Panaeolus</taxon>
    </lineage>
</organism>
<dbReference type="STRING" id="181874.A0A409YFR0"/>
<comment type="caution">
    <text evidence="1">The sequence shown here is derived from an EMBL/GenBank/DDBJ whole genome shotgun (WGS) entry which is preliminary data.</text>
</comment>
<name>A0A409YFR0_9AGAR</name>
<proteinExistence type="predicted"/>